<dbReference type="PANTHER" id="PTHR48078:SF6">
    <property type="entry name" value="L-THREONINE DEHYDRATASE CATABOLIC TDCB"/>
    <property type="match status" value="1"/>
</dbReference>
<keyword evidence="4 8" id="KW-0663">Pyridoxal phosphate</keyword>
<dbReference type="Pfam" id="PF00291">
    <property type="entry name" value="PALP"/>
    <property type="match status" value="1"/>
</dbReference>
<dbReference type="NCBIfam" id="NF006050">
    <property type="entry name" value="PRK08197.1"/>
    <property type="match status" value="1"/>
</dbReference>
<dbReference type="GO" id="GO:0004795">
    <property type="term" value="F:threonine synthase activity"/>
    <property type="evidence" value="ECO:0007669"/>
    <property type="project" value="UniProtKB-UniRule"/>
</dbReference>
<dbReference type="CDD" id="cd01563">
    <property type="entry name" value="Thr-synth_1"/>
    <property type="match status" value="1"/>
</dbReference>
<dbReference type="AlphaFoldDB" id="A0A4R8M745"/>
<organism evidence="12 13">
    <name type="scientific">Aminivibrio pyruvatiphilus</name>
    <dbReference type="NCBI Taxonomy" id="1005740"/>
    <lineage>
        <taxon>Bacteria</taxon>
        <taxon>Thermotogati</taxon>
        <taxon>Synergistota</taxon>
        <taxon>Synergistia</taxon>
        <taxon>Synergistales</taxon>
        <taxon>Aminobacteriaceae</taxon>
        <taxon>Aminivibrio</taxon>
    </lineage>
</organism>
<keyword evidence="8" id="KW-0791">Threonine biosynthesis</keyword>
<accession>A0A4R8M745</accession>
<dbReference type="SUPFAM" id="SSF53686">
    <property type="entry name" value="Tryptophan synthase beta subunit-like PLP-dependent enzymes"/>
    <property type="match status" value="1"/>
</dbReference>
<dbReference type="GO" id="GO:0009097">
    <property type="term" value="P:isoleucine biosynthetic process"/>
    <property type="evidence" value="ECO:0007669"/>
    <property type="project" value="TreeGrafter"/>
</dbReference>
<feature type="domain" description="Tryptophan synthase beta chain-like PALP" evidence="11">
    <location>
        <begin position="77"/>
        <end position="378"/>
    </location>
</feature>
<comment type="catalytic activity">
    <reaction evidence="6 8">
        <text>O-phospho-L-homoserine + H2O = L-threonine + phosphate</text>
        <dbReference type="Rhea" id="RHEA:10840"/>
        <dbReference type="ChEBI" id="CHEBI:15377"/>
        <dbReference type="ChEBI" id="CHEBI:43474"/>
        <dbReference type="ChEBI" id="CHEBI:57590"/>
        <dbReference type="ChEBI" id="CHEBI:57926"/>
        <dbReference type="EC" id="4.2.3.1"/>
    </reaction>
</comment>
<dbReference type="GO" id="GO:0003941">
    <property type="term" value="F:L-serine ammonia-lyase activity"/>
    <property type="evidence" value="ECO:0007669"/>
    <property type="project" value="TreeGrafter"/>
</dbReference>
<comment type="pathway">
    <text evidence="8">Amino-acid biosynthesis; L-threonine biosynthesis; L-threonine from L-aspartate: step 5/5.</text>
</comment>
<sequence length="415" mass="43980">MGKPVELRCVLCGASYAPGEVEYTCPKCGLDGTLDVLYDYEEAARTLTAGALAGRAPSLWRYGEILPVEGEENIPSLSVGWTPYYDCSALAEEYGVREFFVKDDGRNPTGSLKDRASAVGVARALELGQRTVACASTGNAASSLSGFAAVGRLKSFIFVPEKAPAAKVTQLLVYGATVVLVRGDYADAFRLATAAIEKYGWYNRNCAINPYLVEGKKTCALEIGEQSGWNPPDRIFISVGDGCCIGGLHKGFSDLMKMGFISRMPKITGVQAEGAKPILDAFKSGAERVMFGPADTVADSISVGAPRNWAKALRAVRETEGDMVAVSDAEILSAIPELARKTGVFGEPAGAAAFAGFRKMAGEGRLGRKERVAVVVTGNGLKDIESARKSAGSPIVSEPDIDRFSAQLERSGFPC</sequence>
<gene>
    <name evidence="12" type="ORF">C8D99_1133</name>
</gene>
<evidence type="ECO:0000259" key="11">
    <source>
        <dbReference type="Pfam" id="PF00291"/>
    </source>
</evidence>
<dbReference type="PANTHER" id="PTHR48078">
    <property type="entry name" value="THREONINE DEHYDRATASE, MITOCHONDRIAL-RELATED"/>
    <property type="match status" value="1"/>
</dbReference>
<dbReference type="GO" id="GO:0006567">
    <property type="term" value="P:L-threonine catabolic process"/>
    <property type="evidence" value="ECO:0007669"/>
    <property type="project" value="TreeGrafter"/>
</dbReference>
<evidence type="ECO:0000313" key="12">
    <source>
        <dbReference type="EMBL" id="TDY59426.1"/>
    </source>
</evidence>
<comment type="similarity">
    <text evidence="2 8">Belongs to the threonine synthase family.</text>
</comment>
<dbReference type="InterPro" id="IPR026260">
    <property type="entry name" value="Thr_Synthase_bac/arc"/>
</dbReference>
<dbReference type="InterPro" id="IPR036052">
    <property type="entry name" value="TrpB-like_PALP_sf"/>
</dbReference>
<evidence type="ECO:0000313" key="13">
    <source>
        <dbReference type="Proteomes" id="UP000295066"/>
    </source>
</evidence>
<evidence type="ECO:0000256" key="2">
    <source>
        <dbReference type="ARBA" id="ARBA00005517"/>
    </source>
</evidence>
<dbReference type="InterPro" id="IPR001926">
    <property type="entry name" value="TrpB-like_PALP"/>
</dbReference>
<dbReference type="InterPro" id="IPR050147">
    <property type="entry name" value="Ser/Thr_Dehydratase"/>
</dbReference>
<dbReference type="Gene3D" id="3.40.50.1100">
    <property type="match status" value="2"/>
</dbReference>
<dbReference type="EMBL" id="SORI01000013">
    <property type="protein sequence ID" value="TDY59426.1"/>
    <property type="molecule type" value="Genomic_DNA"/>
</dbReference>
<dbReference type="InterPro" id="IPR004450">
    <property type="entry name" value="Thr_synthase-like"/>
</dbReference>
<name>A0A4R8M745_9BACT</name>
<keyword evidence="8" id="KW-0028">Amino-acid biosynthesis</keyword>
<dbReference type="NCBIfam" id="TIGR00260">
    <property type="entry name" value="thrC"/>
    <property type="match status" value="1"/>
</dbReference>
<protein>
    <recommendedName>
        <fullName evidence="3 7">Threonine synthase</fullName>
        <ecNumber evidence="7 8">4.2.3.1</ecNumber>
    </recommendedName>
</protein>
<dbReference type="GO" id="GO:0009088">
    <property type="term" value="P:threonine biosynthetic process"/>
    <property type="evidence" value="ECO:0007669"/>
    <property type="project" value="UniProtKB-UniRule"/>
</dbReference>
<evidence type="ECO:0000256" key="8">
    <source>
        <dbReference type="PIRNR" id="PIRNR038945"/>
    </source>
</evidence>
<dbReference type="EC" id="4.2.3.1" evidence="7 8"/>
<evidence type="ECO:0000256" key="3">
    <source>
        <dbReference type="ARBA" id="ARBA00018679"/>
    </source>
</evidence>
<reference evidence="12 13" key="1">
    <citation type="submission" date="2019-03" db="EMBL/GenBank/DDBJ databases">
        <title>Genomic Encyclopedia of Type Strains, Phase IV (KMG-IV): sequencing the most valuable type-strain genomes for metagenomic binning, comparative biology and taxonomic classification.</title>
        <authorList>
            <person name="Goeker M."/>
        </authorList>
    </citation>
    <scope>NUCLEOTIDE SEQUENCE [LARGE SCALE GENOMIC DNA]</scope>
    <source>
        <strain evidence="12 13">DSM 25964</strain>
    </source>
</reference>
<comment type="function">
    <text evidence="8">Catalyzes the gamma-elimination of phosphate from L-phosphohomoserine and the beta-addition of water to produce L-threonine.</text>
</comment>
<comment type="cofactor">
    <cofactor evidence="1 8 9">
        <name>pyridoxal 5'-phosphate</name>
        <dbReference type="ChEBI" id="CHEBI:597326"/>
    </cofactor>
</comment>
<feature type="modified residue" description="N6-(pyridoxal phosphate)lysine" evidence="10">
    <location>
        <position position="113"/>
    </location>
</feature>
<evidence type="ECO:0000256" key="9">
    <source>
        <dbReference type="PIRSR" id="PIRSR038945-1"/>
    </source>
</evidence>
<dbReference type="UniPathway" id="UPA00050">
    <property type="reaction ID" value="UER00065"/>
</dbReference>
<dbReference type="RefSeq" id="WP_133957968.1">
    <property type="nucleotide sequence ID" value="NZ_SORI01000013.1"/>
</dbReference>
<dbReference type="OrthoDB" id="9778118at2"/>
<evidence type="ECO:0000256" key="7">
    <source>
        <dbReference type="NCBIfam" id="TIGR00260"/>
    </source>
</evidence>
<proteinExistence type="inferred from homology"/>
<evidence type="ECO:0000256" key="4">
    <source>
        <dbReference type="ARBA" id="ARBA00022898"/>
    </source>
</evidence>
<keyword evidence="13" id="KW-1185">Reference proteome</keyword>
<dbReference type="PIRSF" id="PIRSF038945">
    <property type="entry name" value="Thr_synthase"/>
    <property type="match status" value="1"/>
</dbReference>
<dbReference type="GO" id="GO:0006565">
    <property type="term" value="P:L-serine catabolic process"/>
    <property type="evidence" value="ECO:0007669"/>
    <property type="project" value="TreeGrafter"/>
</dbReference>
<evidence type="ECO:0000256" key="5">
    <source>
        <dbReference type="ARBA" id="ARBA00023239"/>
    </source>
</evidence>
<evidence type="ECO:0000256" key="6">
    <source>
        <dbReference type="ARBA" id="ARBA00049144"/>
    </source>
</evidence>
<evidence type="ECO:0000256" key="1">
    <source>
        <dbReference type="ARBA" id="ARBA00001933"/>
    </source>
</evidence>
<feature type="binding site" evidence="9">
    <location>
        <position position="139"/>
    </location>
    <ligand>
        <name>pyridoxal 5'-phosphate</name>
        <dbReference type="ChEBI" id="CHEBI:597326"/>
    </ligand>
</feature>
<dbReference type="GO" id="GO:0004794">
    <property type="term" value="F:threonine deaminase activity"/>
    <property type="evidence" value="ECO:0007669"/>
    <property type="project" value="TreeGrafter"/>
</dbReference>
<evidence type="ECO:0000256" key="10">
    <source>
        <dbReference type="PIRSR" id="PIRSR038945-2"/>
    </source>
</evidence>
<comment type="caution">
    <text evidence="12">The sequence shown here is derived from an EMBL/GenBank/DDBJ whole genome shotgun (WGS) entry which is preliminary data.</text>
</comment>
<feature type="binding site" evidence="9">
    <location>
        <position position="377"/>
    </location>
    <ligand>
        <name>pyridoxal 5'-phosphate</name>
        <dbReference type="ChEBI" id="CHEBI:597326"/>
    </ligand>
</feature>
<keyword evidence="5 8" id="KW-0456">Lyase</keyword>
<dbReference type="Proteomes" id="UP000295066">
    <property type="component" value="Unassembled WGS sequence"/>
</dbReference>